<evidence type="ECO:0000313" key="5">
    <source>
        <dbReference type="Proteomes" id="UP001497497"/>
    </source>
</evidence>
<dbReference type="Proteomes" id="UP001497497">
    <property type="component" value="Unassembled WGS sequence"/>
</dbReference>
<evidence type="ECO:0000256" key="1">
    <source>
        <dbReference type="ARBA" id="ARBA00022737"/>
    </source>
</evidence>
<dbReference type="InterPro" id="IPR002110">
    <property type="entry name" value="Ankyrin_rpt"/>
</dbReference>
<dbReference type="SMART" id="SM00248">
    <property type="entry name" value="ANK"/>
    <property type="match status" value="2"/>
</dbReference>
<dbReference type="Pfam" id="PF12796">
    <property type="entry name" value="Ank_2"/>
    <property type="match status" value="1"/>
</dbReference>
<dbReference type="InterPro" id="IPR036770">
    <property type="entry name" value="Ankyrin_rpt-contain_sf"/>
</dbReference>
<name>A0AAV2HB63_LYMST</name>
<evidence type="ECO:0000256" key="2">
    <source>
        <dbReference type="ARBA" id="ARBA00023043"/>
    </source>
</evidence>
<feature type="non-terminal residue" evidence="4">
    <location>
        <position position="103"/>
    </location>
</feature>
<keyword evidence="2 3" id="KW-0040">ANK repeat</keyword>
<keyword evidence="1" id="KW-0677">Repeat</keyword>
<dbReference type="PROSITE" id="PS50088">
    <property type="entry name" value="ANK_REPEAT"/>
    <property type="match status" value="2"/>
</dbReference>
<accession>A0AAV2HB63</accession>
<dbReference type="SUPFAM" id="SSF48403">
    <property type="entry name" value="Ankyrin repeat"/>
    <property type="match status" value="1"/>
</dbReference>
<organism evidence="4 5">
    <name type="scientific">Lymnaea stagnalis</name>
    <name type="common">Great pond snail</name>
    <name type="synonym">Helix stagnalis</name>
    <dbReference type="NCBI Taxonomy" id="6523"/>
    <lineage>
        <taxon>Eukaryota</taxon>
        <taxon>Metazoa</taxon>
        <taxon>Spiralia</taxon>
        <taxon>Lophotrochozoa</taxon>
        <taxon>Mollusca</taxon>
        <taxon>Gastropoda</taxon>
        <taxon>Heterobranchia</taxon>
        <taxon>Euthyneura</taxon>
        <taxon>Panpulmonata</taxon>
        <taxon>Hygrophila</taxon>
        <taxon>Lymnaeoidea</taxon>
        <taxon>Lymnaeidae</taxon>
        <taxon>Lymnaea</taxon>
    </lineage>
</organism>
<reference evidence="4 5" key="1">
    <citation type="submission" date="2024-04" db="EMBL/GenBank/DDBJ databases">
        <authorList>
            <consortium name="Genoscope - CEA"/>
            <person name="William W."/>
        </authorList>
    </citation>
    <scope>NUCLEOTIDE SEQUENCE [LARGE SCALE GENOMIC DNA]</scope>
</reference>
<dbReference type="Gene3D" id="1.25.40.20">
    <property type="entry name" value="Ankyrin repeat-containing domain"/>
    <property type="match status" value="2"/>
</dbReference>
<keyword evidence="5" id="KW-1185">Reference proteome</keyword>
<dbReference type="AlphaFoldDB" id="A0AAV2HB63"/>
<gene>
    <name evidence="4" type="ORF">GSLYS_00005234001</name>
</gene>
<dbReference type="EMBL" id="CAXITT010000081">
    <property type="protein sequence ID" value="CAL1531139.1"/>
    <property type="molecule type" value="Genomic_DNA"/>
</dbReference>
<sequence length="103" mass="11004">MAASGRKESLAEALNSKPACVTSVNKLGNHLIHTAVLNGQTEIVKLIVKSLFEVDALNNQKKTPLHLAIATGNPEMVSLLLDLNSSTDITDDSEMMPIHLAAE</sequence>
<protein>
    <submittedName>
        <fullName evidence="4">Uncharacterized protein</fullName>
    </submittedName>
</protein>
<evidence type="ECO:0000256" key="3">
    <source>
        <dbReference type="PROSITE-ProRule" id="PRU00023"/>
    </source>
</evidence>
<dbReference type="PANTHER" id="PTHR24198">
    <property type="entry name" value="ANKYRIN REPEAT AND PROTEIN KINASE DOMAIN-CONTAINING PROTEIN"/>
    <property type="match status" value="1"/>
</dbReference>
<dbReference type="PROSITE" id="PS50297">
    <property type="entry name" value="ANK_REP_REGION"/>
    <property type="match status" value="1"/>
</dbReference>
<comment type="caution">
    <text evidence="4">The sequence shown here is derived from an EMBL/GenBank/DDBJ whole genome shotgun (WGS) entry which is preliminary data.</text>
</comment>
<proteinExistence type="predicted"/>
<feature type="repeat" description="ANK" evidence="3">
    <location>
        <begin position="60"/>
        <end position="92"/>
    </location>
</feature>
<feature type="repeat" description="ANK" evidence="3">
    <location>
        <begin position="27"/>
        <end position="59"/>
    </location>
</feature>
<evidence type="ECO:0000313" key="4">
    <source>
        <dbReference type="EMBL" id="CAL1531139.1"/>
    </source>
</evidence>
<dbReference type="PANTHER" id="PTHR24198:SF165">
    <property type="entry name" value="ANKYRIN REPEAT-CONTAINING PROTEIN-RELATED"/>
    <property type="match status" value="1"/>
</dbReference>